<dbReference type="STRING" id="2594813.A0A395MME1"/>
<evidence type="ECO:0000259" key="2">
    <source>
        <dbReference type="PROSITE" id="PS50158"/>
    </source>
</evidence>
<evidence type="ECO:0000256" key="1">
    <source>
        <dbReference type="PROSITE-ProRule" id="PRU00047"/>
    </source>
</evidence>
<organism evidence="3 4">
    <name type="scientific">Fusarium flagelliforme</name>
    <dbReference type="NCBI Taxonomy" id="2675880"/>
    <lineage>
        <taxon>Eukaryota</taxon>
        <taxon>Fungi</taxon>
        <taxon>Dikarya</taxon>
        <taxon>Ascomycota</taxon>
        <taxon>Pezizomycotina</taxon>
        <taxon>Sordariomycetes</taxon>
        <taxon>Hypocreomycetidae</taxon>
        <taxon>Hypocreales</taxon>
        <taxon>Nectriaceae</taxon>
        <taxon>Fusarium</taxon>
        <taxon>Fusarium incarnatum-equiseti species complex</taxon>
    </lineage>
</organism>
<dbReference type="Pfam" id="PF06985">
    <property type="entry name" value="HET"/>
    <property type="match status" value="1"/>
</dbReference>
<accession>A0A395MME1</accession>
<dbReference type="InterPro" id="IPR036875">
    <property type="entry name" value="Znf_CCHC_sf"/>
</dbReference>
<dbReference type="Gene3D" id="4.10.60.10">
    <property type="entry name" value="Zinc finger, CCHC-type"/>
    <property type="match status" value="1"/>
</dbReference>
<keyword evidence="1" id="KW-0479">Metal-binding</keyword>
<name>A0A395MME1_9HYPO</name>
<keyword evidence="1" id="KW-0862">Zinc</keyword>
<dbReference type="EMBL" id="PXXK01000188">
    <property type="protein sequence ID" value="RFN49091.1"/>
    <property type="molecule type" value="Genomic_DNA"/>
</dbReference>
<dbReference type="AlphaFoldDB" id="A0A395MME1"/>
<dbReference type="InterPro" id="IPR001878">
    <property type="entry name" value="Znf_CCHC"/>
</dbReference>
<dbReference type="PANTHER" id="PTHR10622">
    <property type="entry name" value="HET DOMAIN-CONTAINING PROTEIN"/>
    <property type="match status" value="1"/>
</dbReference>
<protein>
    <submittedName>
        <fullName evidence="3">Het-domain-containing protein</fullName>
    </submittedName>
</protein>
<comment type="caution">
    <text evidence="3">The sequence shown here is derived from an EMBL/GenBank/DDBJ whole genome shotgun (WGS) entry which is preliminary data.</text>
</comment>
<proteinExistence type="predicted"/>
<dbReference type="InterPro" id="IPR010730">
    <property type="entry name" value="HET"/>
</dbReference>
<dbReference type="PROSITE" id="PS50158">
    <property type="entry name" value="ZF_CCHC"/>
    <property type="match status" value="1"/>
</dbReference>
<gene>
    <name evidence="3" type="ORF">FIE12Z_6732</name>
</gene>
<dbReference type="SMART" id="SM00343">
    <property type="entry name" value="ZnF_C2HC"/>
    <property type="match status" value="3"/>
</dbReference>
<keyword evidence="1" id="KW-0863">Zinc-finger</keyword>
<sequence>MRLLQYNDKGDIHLTKEYFDDDIPSYAILSHTWGDEEVTFRDLMDGKGDKKKGFDKIRFCGKQVLSDGLQYFWVDTCCIDKSSSVELQYSINCMYRLYMEADKCYVYLADVSRPDINTDNDFTQWQWMAAFRKSRWFTRGWTLQELIAPVSVAFFSKEGTRLGTKKSLEDTIREVTGLPSRALQGSPLSGFSIQQRLSWIEKRNTTRAEDKAYSLFGIFDVQIPLLYGEGQQKAFGRLQEEIDKSSRSEQPTLPTYQPRCFKCGELGHYADDPHCFDCDEYGHSYKDLHCWKCGKFGHFADEPHCFRCKEYGHFVKDCLSSHTIGPTTLGASFRSRKALDVSIGMQDRTSLSFISFLKSRRVMRHHIQLEEPMCYSANSRKRSEE</sequence>
<dbReference type="SUPFAM" id="SSF57756">
    <property type="entry name" value="Retrovirus zinc finger-like domains"/>
    <property type="match status" value="2"/>
</dbReference>
<dbReference type="GO" id="GO:0003676">
    <property type="term" value="F:nucleic acid binding"/>
    <property type="evidence" value="ECO:0007669"/>
    <property type="project" value="InterPro"/>
</dbReference>
<evidence type="ECO:0000313" key="3">
    <source>
        <dbReference type="EMBL" id="RFN49091.1"/>
    </source>
</evidence>
<evidence type="ECO:0000313" key="4">
    <source>
        <dbReference type="Proteomes" id="UP000265631"/>
    </source>
</evidence>
<dbReference type="GO" id="GO:0008270">
    <property type="term" value="F:zinc ion binding"/>
    <property type="evidence" value="ECO:0007669"/>
    <property type="project" value="UniProtKB-KW"/>
</dbReference>
<feature type="domain" description="CCHC-type" evidence="2">
    <location>
        <begin position="305"/>
        <end position="318"/>
    </location>
</feature>
<reference evidence="3 4" key="1">
    <citation type="journal article" date="2018" name="PLoS Pathog.">
        <title>Evolution of structural diversity of trichothecenes, a family of toxins produced by plant pathogenic and entomopathogenic fungi.</title>
        <authorList>
            <person name="Proctor R.H."/>
            <person name="McCormick S.P."/>
            <person name="Kim H.S."/>
            <person name="Cardoza R.E."/>
            <person name="Stanley A.M."/>
            <person name="Lindo L."/>
            <person name="Kelly A."/>
            <person name="Brown D.W."/>
            <person name="Lee T."/>
            <person name="Vaughan M.M."/>
            <person name="Alexander N.J."/>
            <person name="Busman M."/>
            <person name="Gutierrez S."/>
        </authorList>
    </citation>
    <scope>NUCLEOTIDE SEQUENCE [LARGE SCALE GENOMIC DNA]</scope>
    <source>
        <strain evidence="3 4">NRRL 13405</strain>
    </source>
</reference>
<keyword evidence="4" id="KW-1185">Reference proteome</keyword>
<dbReference type="Proteomes" id="UP000265631">
    <property type="component" value="Unassembled WGS sequence"/>
</dbReference>
<dbReference type="PANTHER" id="PTHR10622:SF10">
    <property type="entry name" value="HET DOMAIN-CONTAINING PROTEIN"/>
    <property type="match status" value="1"/>
</dbReference>
<dbReference type="Pfam" id="PF00098">
    <property type="entry name" value="zf-CCHC"/>
    <property type="match status" value="2"/>
</dbReference>